<dbReference type="Gene3D" id="3.30.420.10">
    <property type="entry name" value="Ribonuclease H-like superfamily/Ribonuclease H"/>
    <property type="match status" value="1"/>
</dbReference>
<proteinExistence type="predicted"/>
<dbReference type="Proteomes" id="UP000235965">
    <property type="component" value="Unassembled WGS sequence"/>
</dbReference>
<dbReference type="InParanoid" id="A0A2J7QK02"/>
<accession>A0A2J7QK02</accession>
<evidence type="ECO:0000313" key="2">
    <source>
        <dbReference type="Proteomes" id="UP000235965"/>
    </source>
</evidence>
<organism evidence="1 2">
    <name type="scientific">Cryptotermes secundus</name>
    <dbReference type="NCBI Taxonomy" id="105785"/>
    <lineage>
        <taxon>Eukaryota</taxon>
        <taxon>Metazoa</taxon>
        <taxon>Ecdysozoa</taxon>
        <taxon>Arthropoda</taxon>
        <taxon>Hexapoda</taxon>
        <taxon>Insecta</taxon>
        <taxon>Pterygota</taxon>
        <taxon>Neoptera</taxon>
        <taxon>Polyneoptera</taxon>
        <taxon>Dictyoptera</taxon>
        <taxon>Blattodea</taxon>
        <taxon>Blattoidea</taxon>
        <taxon>Termitoidae</taxon>
        <taxon>Kalotermitidae</taxon>
        <taxon>Cryptotermitinae</taxon>
        <taxon>Cryptotermes</taxon>
    </lineage>
</organism>
<reference evidence="1 2" key="1">
    <citation type="submission" date="2017-12" db="EMBL/GenBank/DDBJ databases">
        <title>Hemimetabolous genomes reveal molecular basis of termite eusociality.</title>
        <authorList>
            <person name="Harrison M.C."/>
            <person name="Jongepier E."/>
            <person name="Robertson H.M."/>
            <person name="Arning N."/>
            <person name="Bitard-Feildel T."/>
            <person name="Chao H."/>
            <person name="Childers C.P."/>
            <person name="Dinh H."/>
            <person name="Doddapaneni H."/>
            <person name="Dugan S."/>
            <person name="Gowin J."/>
            <person name="Greiner C."/>
            <person name="Han Y."/>
            <person name="Hu H."/>
            <person name="Hughes D.S.T."/>
            <person name="Huylmans A.-K."/>
            <person name="Kemena C."/>
            <person name="Kremer L.P.M."/>
            <person name="Lee S.L."/>
            <person name="Lopez-Ezquerra A."/>
            <person name="Mallet L."/>
            <person name="Monroy-Kuhn J.M."/>
            <person name="Moser A."/>
            <person name="Murali S.C."/>
            <person name="Muzny D.M."/>
            <person name="Otani S."/>
            <person name="Piulachs M.-D."/>
            <person name="Poelchau M."/>
            <person name="Qu J."/>
            <person name="Schaub F."/>
            <person name="Wada-Katsumata A."/>
            <person name="Worley K.C."/>
            <person name="Xie Q."/>
            <person name="Ylla G."/>
            <person name="Poulsen M."/>
            <person name="Gibbs R.A."/>
            <person name="Schal C."/>
            <person name="Richards S."/>
            <person name="Belles X."/>
            <person name="Korb J."/>
            <person name="Bornberg-Bauer E."/>
        </authorList>
    </citation>
    <scope>NUCLEOTIDE SEQUENCE [LARGE SCALE GENOMIC DNA]</scope>
    <source>
        <tissue evidence="1">Whole body</tissue>
    </source>
</reference>
<evidence type="ECO:0000313" key="1">
    <source>
        <dbReference type="EMBL" id="PNF28908.1"/>
    </source>
</evidence>
<dbReference type="AlphaFoldDB" id="A0A2J7QK02"/>
<keyword evidence="2" id="KW-1185">Reference proteome</keyword>
<sequence length="78" mass="8973">FFSDEVWFHLQGYINTHNNHYWSSQNPHLTQKVLLHPAKVGVGCAVSGRIVLSVFFTEKINCERCLHTFSTPPVVFEL</sequence>
<protein>
    <submittedName>
        <fullName evidence="1">Uncharacterized protein</fullName>
    </submittedName>
</protein>
<name>A0A2J7QK02_9NEOP</name>
<dbReference type="EMBL" id="NEVH01013547">
    <property type="protein sequence ID" value="PNF28908.1"/>
    <property type="molecule type" value="Genomic_DNA"/>
</dbReference>
<dbReference type="GO" id="GO:0003676">
    <property type="term" value="F:nucleic acid binding"/>
    <property type="evidence" value="ECO:0007669"/>
    <property type="project" value="InterPro"/>
</dbReference>
<comment type="caution">
    <text evidence="1">The sequence shown here is derived from an EMBL/GenBank/DDBJ whole genome shotgun (WGS) entry which is preliminary data.</text>
</comment>
<feature type="non-terminal residue" evidence="1">
    <location>
        <position position="1"/>
    </location>
</feature>
<gene>
    <name evidence="1" type="ORF">B7P43_G01802</name>
</gene>
<dbReference type="PANTHER" id="PTHR47326:SF1">
    <property type="entry name" value="HTH PSQ-TYPE DOMAIN-CONTAINING PROTEIN"/>
    <property type="match status" value="1"/>
</dbReference>
<dbReference type="PANTHER" id="PTHR47326">
    <property type="entry name" value="TRANSPOSABLE ELEMENT TC3 TRANSPOSASE-LIKE PROTEIN"/>
    <property type="match status" value="1"/>
</dbReference>
<dbReference type="InterPro" id="IPR036397">
    <property type="entry name" value="RNaseH_sf"/>
</dbReference>